<dbReference type="Proteomes" id="UP000609531">
    <property type="component" value="Unassembled WGS sequence"/>
</dbReference>
<reference evidence="1" key="1">
    <citation type="submission" date="2020-12" db="EMBL/GenBank/DDBJ databases">
        <title>Bacterial taxonomy.</title>
        <authorList>
            <person name="Pan X."/>
        </authorList>
    </citation>
    <scope>NUCLEOTIDE SEQUENCE</scope>
    <source>
        <strain evidence="1">B2012</strain>
    </source>
</reference>
<evidence type="ECO:0000313" key="1">
    <source>
        <dbReference type="EMBL" id="MBJ3777649.1"/>
    </source>
</evidence>
<dbReference type="RefSeq" id="WP_198883552.1">
    <property type="nucleotide sequence ID" value="NZ_JAEKJA010000018.1"/>
</dbReference>
<accession>A0A934IJ47</accession>
<dbReference type="EMBL" id="JAEKJA010000018">
    <property type="protein sequence ID" value="MBJ3777649.1"/>
    <property type="molecule type" value="Genomic_DNA"/>
</dbReference>
<protein>
    <submittedName>
        <fullName evidence="1">DUF3572 domain-containing protein</fullName>
    </submittedName>
</protein>
<comment type="caution">
    <text evidence="1">The sequence shown here is derived from an EMBL/GenBank/DDBJ whole genome shotgun (WGS) entry which is preliminary data.</text>
</comment>
<dbReference type="Pfam" id="PF12096">
    <property type="entry name" value="DUF3572"/>
    <property type="match status" value="1"/>
</dbReference>
<gene>
    <name evidence="1" type="ORF">JCR33_18230</name>
</gene>
<evidence type="ECO:0000313" key="2">
    <source>
        <dbReference type="Proteomes" id="UP000609531"/>
    </source>
</evidence>
<sequence>MPSRRLDDLPDPGAIAIAALSHFATEPKTLDRFFALTGLDPTSLRDAAASPSFIAGVLDFVLEDEKVLLAIAAAQETTPEAIMAARRRMDRKTIAEDDWPPRAHDDWA</sequence>
<dbReference type="InterPro" id="IPR021955">
    <property type="entry name" value="DUF3572"/>
</dbReference>
<name>A0A934IJ47_9HYPH</name>
<dbReference type="AlphaFoldDB" id="A0A934IJ47"/>
<keyword evidence="2" id="KW-1185">Reference proteome</keyword>
<organism evidence="1 2">
    <name type="scientific">Acuticoccus mangrovi</name>
    <dbReference type="NCBI Taxonomy" id="2796142"/>
    <lineage>
        <taxon>Bacteria</taxon>
        <taxon>Pseudomonadati</taxon>
        <taxon>Pseudomonadota</taxon>
        <taxon>Alphaproteobacteria</taxon>
        <taxon>Hyphomicrobiales</taxon>
        <taxon>Amorphaceae</taxon>
        <taxon>Acuticoccus</taxon>
    </lineage>
</organism>
<proteinExistence type="predicted"/>